<comment type="caution">
    <text evidence="1">The sequence shown here is derived from an EMBL/GenBank/DDBJ whole genome shotgun (WGS) entry which is preliminary data.</text>
</comment>
<gene>
    <name evidence="1" type="ORF">DYB34_011824</name>
</gene>
<dbReference type="AlphaFoldDB" id="A0A418BFQ5"/>
<organism evidence="1 2">
    <name type="scientific">Aphanomyces astaci</name>
    <name type="common">Crayfish plague agent</name>
    <dbReference type="NCBI Taxonomy" id="112090"/>
    <lineage>
        <taxon>Eukaryota</taxon>
        <taxon>Sar</taxon>
        <taxon>Stramenopiles</taxon>
        <taxon>Oomycota</taxon>
        <taxon>Saprolegniomycetes</taxon>
        <taxon>Saprolegniales</taxon>
        <taxon>Verrucalvaceae</taxon>
        <taxon>Aphanomyces</taxon>
    </lineage>
</organism>
<dbReference type="VEuPathDB" id="FungiDB:H257_18184"/>
<dbReference type="GO" id="GO:0070979">
    <property type="term" value="P:protein K11-linked ubiquitination"/>
    <property type="evidence" value="ECO:0007669"/>
    <property type="project" value="TreeGrafter"/>
</dbReference>
<sequence>MSAPARPGGNEQVPFLQEDFHAFPFQSQRMLVELQTNTFRDTSAVEFWAKLSHDATENATHLPHALAYAVETIRQLEEITQCIDHRVATVCRANFVDSFFDDIEAWVDSTLLQDAHTMFATNLHGHDSSKHNVEYVITLKQHAVRAFGTLRGRELFDIVRDFPDRYQPSKSPASSSSCMAPNLTDTCYFRYTIRCIVTSLTDQESGELYEELARDRRVEPVIDSDDDDDEIVCDEATDEWQPQPLDVAPTGRHVDDLLSSLVGIYGNPSAFVNEYRMMLAERLLMSTDFNTDRDGDEFTLHPRLEAMVQTYKDAYAVLKNPRQLDWVSYLGVVETLELYIKGMLRQFETLSSPQIAAKLALIARSEQMHSGTCVYELCTYQRYIGIGVSSMASLTPILRNLVDQRVLEYIGGMYQLHKNH</sequence>
<dbReference type="PANTHER" id="PTHR45957:SF1">
    <property type="entry name" value="ANAPHASE-PROMOTING COMPLEX SUBUNIT 2"/>
    <property type="match status" value="1"/>
</dbReference>
<protein>
    <submittedName>
        <fullName evidence="1">Uncharacterized protein</fullName>
    </submittedName>
</protein>
<dbReference type="EMBL" id="QUTB01009926">
    <property type="protein sequence ID" value="RHY40402.1"/>
    <property type="molecule type" value="Genomic_DNA"/>
</dbReference>
<evidence type="ECO:0000313" key="2">
    <source>
        <dbReference type="Proteomes" id="UP000283543"/>
    </source>
</evidence>
<proteinExistence type="predicted"/>
<dbReference type="GO" id="GO:0007091">
    <property type="term" value="P:metaphase/anaphase transition of mitotic cell cycle"/>
    <property type="evidence" value="ECO:0007669"/>
    <property type="project" value="TreeGrafter"/>
</dbReference>
<dbReference type="SUPFAM" id="SSF75632">
    <property type="entry name" value="Cullin homology domain"/>
    <property type="match status" value="1"/>
</dbReference>
<dbReference type="InterPro" id="IPR044554">
    <property type="entry name" value="ANAPC2"/>
</dbReference>
<dbReference type="InterPro" id="IPR036317">
    <property type="entry name" value="Cullin_homology_sf"/>
</dbReference>
<dbReference type="InterPro" id="IPR036388">
    <property type="entry name" value="WH-like_DNA-bd_sf"/>
</dbReference>
<dbReference type="Proteomes" id="UP000283543">
    <property type="component" value="Unassembled WGS sequence"/>
</dbReference>
<dbReference type="PANTHER" id="PTHR45957">
    <property type="entry name" value="ANAPHASE-PROMOTING COMPLEX SUBUNIT 2"/>
    <property type="match status" value="1"/>
</dbReference>
<name>A0A418BFQ5_APHAT</name>
<evidence type="ECO:0000313" key="1">
    <source>
        <dbReference type="EMBL" id="RHY40402.1"/>
    </source>
</evidence>
<reference evidence="1 2" key="1">
    <citation type="submission" date="2018-08" db="EMBL/GenBank/DDBJ databases">
        <title>Aphanomyces genome sequencing and annotation.</title>
        <authorList>
            <person name="Minardi D."/>
            <person name="Oidtmann B."/>
            <person name="Van Der Giezen M."/>
            <person name="Studholme D.J."/>
        </authorList>
    </citation>
    <scope>NUCLEOTIDE SEQUENCE [LARGE SCALE GENOMIC DNA]</scope>
    <source>
        <strain evidence="1 2">Si</strain>
    </source>
</reference>
<dbReference type="Gene3D" id="1.10.10.10">
    <property type="entry name" value="Winged helix-like DNA-binding domain superfamily/Winged helix DNA-binding domain"/>
    <property type="match status" value="1"/>
</dbReference>
<accession>A0A418BFQ5</accession>
<dbReference type="GO" id="GO:0005680">
    <property type="term" value="C:anaphase-promoting complex"/>
    <property type="evidence" value="ECO:0007669"/>
    <property type="project" value="TreeGrafter"/>
</dbReference>